<dbReference type="Gene3D" id="3.40.50.720">
    <property type="entry name" value="NAD(P)-binding Rossmann-like Domain"/>
    <property type="match status" value="1"/>
</dbReference>
<organism evidence="7 8">
    <name type="scientific">Paenibacillus urinalis</name>
    <dbReference type="NCBI Taxonomy" id="521520"/>
    <lineage>
        <taxon>Bacteria</taxon>
        <taxon>Bacillati</taxon>
        <taxon>Bacillota</taxon>
        <taxon>Bacilli</taxon>
        <taxon>Bacillales</taxon>
        <taxon>Paenibacillaceae</taxon>
        <taxon>Paenibacillus</taxon>
    </lineage>
</organism>
<keyword evidence="5" id="KW-0627">Porphyrin biosynthesis</keyword>
<dbReference type="Proteomes" id="UP001221519">
    <property type="component" value="Chromosome"/>
</dbReference>
<sequence length="218" mass="24567">MEQAYVPIWLDCSGRTVIIIGGGPVAERKVSGLLNSGANITIISPTMTERLLQLAQLSEVSWIQRPYRQGDLRGAFLVYTATNHADINRQVVKEAKETGALVNSADEPRSGDFITPSVVRRGRMSIAVSASGSSPGAVARIAQQLEQEYGDEYQVYFDFLHQIRQTILSRIEDPSKRRHLLRKVLELNILDEIREGRFELWSDEQRNNWIADNQEGNE</sequence>
<protein>
    <recommendedName>
        <fullName evidence="2">precorrin-2 dehydrogenase</fullName>
        <ecNumber evidence="2">1.3.1.76</ecNumber>
    </recommendedName>
</protein>
<keyword evidence="8" id="KW-1185">Reference proteome</keyword>
<comment type="catalytic activity">
    <reaction evidence="6">
        <text>precorrin-2 + NAD(+) = sirohydrochlorin + NADH + 2 H(+)</text>
        <dbReference type="Rhea" id="RHEA:15613"/>
        <dbReference type="ChEBI" id="CHEBI:15378"/>
        <dbReference type="ChEBI" id="CHEBI:57540"/>
        <dbReference type="ChEBI" id="CHEBI:57945"/>
        <dbReference type="ChEBI" id="CHEBI:58351"/>
        <dbReference type="ChEBI" id="CHEBI:58827"/>
        <dbReference type="EC" id="1.3.1.76"/>
    </reaction>
</comment>
<reference evidence="7 8" key="1">
    <citation type="submission" date="2023-02" db="EMBL/GenBank/DDBJ databases">
        <title>Pathogen: clinical or host-associated sample.</title>
        <authorList>
            <person name="Hergert J."/>
            <person name="Casey R."/>
            <person name="Wagner J."/>
            <person name="Young E.L."/>
            <person name="Oakeson K.F."/>
        </authorList>
    </citation>
    <scope>NUCLEOTIDE SEQUENCE [LARGE SCALE GENOMIC DNA]</scope>
    <source>
        <strain evidence="7 8">2022CK-00829</strain>
    </source>
</reference>
<evidence type="ECO:0000256" key="2">
    <source>
        <dbReference type="ARBA" id="ARBA00012400"/>
    </source>
</evidence>
<accession>A0ABY7X6V0</accession>
<dbReference type="Gene3D" id="1.10.8.610">
    <property type="entry name" value="SirC, precorrin-2 dehydrogenase, C-terminal helical domain-like"/>
    <property type="match status" value="1"/>
</dbReference>
<name>A0ABY7X6V0_9BACL</name>
<evidence type="ECO:0000256" key="6">
    <source>
        <dbReference type="ARBA" id="ARBA00047561"/>
    </source>
</evidence>
<dbReference type="InterPro" id="IPR006367">
    <property type="entry name" value="Sirohaem_synthase_N"/>
</dbReference>
<dbReference type="InterPro" id="IPR036291">
    <property type="entry name" value="NAD(P)-bd_dom_sf"/>
</dbReference>
<dbReference type="Pfam" id="PF13241">
    <property type="entry name" value="NAD_binding_7"/>
    <property type="match status" value="1"/>
</dbReference>
<evidence type="ECO:0000256" key="4">
    <source>
        <dbReference type="ARBA" id="ARBA00023027"/>
    </source>
</evidence>
<gene>
    <name evidence="7" type="ORF">PUW25_20225</name>
</gene>
<dbReference type="SUPFAM" id="SSF75615">
    <property type="entry name" value="Siroheme synthase middle domains-like"/>
    <property type="match status" value="1"/>
</dbReference>
<evidence type="ECO:0000313" key="8">
    <source>
        <dbReference type="Proteomes" id="UP001221519"/>
    </source>
</evidence>
<keyword evidence="3" id="KW-0560">Oxidoreductase</keyword>
<dbReference type="PANTHER" id="PTHR35330">
    <property type="entry name" value="SIROHEME BIOSYNTHESIS PROTEIN MET8"/>
    <property type="match status" value="1"/>
</dbReference>
<dbReference type="EC" id="1.3.1.76" evidence="2"/>
<dbReference type="InterPro" id="IPR028161">
    <property type="entry name" value="Met8-like"/>
</dbReference>
<evidence type="ECO:0000256" key="1">
    <source>
        <dbReference type="ARBA" id="ARBA00005010"/>
    </source>
</evidence>
<dbReference type="RefSeq" id="WP_274337457.1">
    <property type="nucleotide sequence ID" value="NZ_CP118106.1"/>
</dbReference>
<comment type="pathway">
    <text evidence="1">Porphyrin-containing compound metabolism; siroheme biosynthesis; sirohydrochlorin from precorrin-2: step 1/1.</text>
</comment>
<proteinExistence type="predicted"/>
<dbReference type="EMBL" id="CP118108">
    <property type="protein sequence ID" value="WDI01551.1"/>
    <property type="molecule type" value="Genomic_DNA"/>
</dbReference>
<evidence type="ECO:0000256" key="5">
    <source>
        <dbReference type="ARBA" id="ARBA00023244"/>
    </source>
</evidence>
<dbReference type="SUPFAM" id="SSF51735">
    <property type="entry name" value="NAD(P)-binding Rossmann-fold domains"/>
    <property type="match status" value="1"/>
</dbReference>
<dbReference type="InterPro" id="IPR042518">
    <property type="entry name" value="SirC_C"/>
</dbReference>
<evidence type="ECO:0000256" key="3">
    <source>
        <dbReference type="ARBA" id="ARBA00023002"/>
    </source>
</evidence>
<evidence type="ECO:0000313" key="7">
    <source>
        <dbReference type="EMBL" id="WDI01551.1"/>
    </source>
</evidence>
<dbReference type="NCBIfam" id="TIGR01470">
    <property type="entry name" value="cysG_Nterm"/>
    <property type="match status" value="1"/>
</dbReference>
<dbReference type="PANTHER" id="PTHR35330:SF1">
    <property type="entry name" value="SIROHEME BIOSYNTHESIS PROTEIN MET8"/>
    <property type="match status" value="1"/>
</dbReference>
<keyword evidence="4" id="KW-0520">NAD</keyword>